<evidence type="ECO:0000259" key="9">
    <source>
        <dbReference type="PROSITE" id="PS51352"/>
    </source>
</evidence>
<feature type="disulfide bond" description="Redox-active" evidence="8">
    <location>
        <begin position="36"/>
        <end position="39"/>
    </location>
</feature>
<evidence type="ECO:0000256" key="8">
    <source>
        <dbReference type="PIRSR" id="PIRSR000077-4"/>
    </source>
</evidence>
<dbReference type="PANTHER" id="PTHR45663">
    <property type="entry name" value="GEO12009P1"/>
    <property type="match status" value="1"/>
</dbReference>
<feature type="active site" description="Nucleophile" evidence="7">
    <location>
        <position position="39"/>
    </location>
</feature>
<dbReference type="PIRSF" id="PIRSF000077">
    <property type="entry name" value="Thioredoxin"/>
    <property type="match status" value="1"/>
</dbReference>
<proteinExistence type="inferred from homology"/>
<feature type="site" description="Contributes to redox potential value" evidence="7">
    <location>
        <position position="38"/>
    </location>
</feature>
<dbReference type="PRINTS" id="PR00421">
    <property type="entry name" value="THIOREDOXIN"/>
</dbReference>
<evidence type="ECO:0000256" key="3">
    <source>
        <dbReference type="ARBA" id="ARBA00022982"/>
    </source>
</evidence>
<dbReference type="InterPro" id="IPR013766">
    <property type="entry name" value="Thioredoxin_domain"/>
</dbReference>
<dbReference type="InterPro" id="IPR005746">
    <property type="entry name" value="Thioredoxin"/>
</dbReference>
<evidence type="ECO:0000256" key="7">
    <source>
        <dbReference type="PIRSR" id="PIRSR000077-1"/>
    </source>
</evidence>
<accession>A0AA51NDR8</accession>
<evidence type="ECO:0000256" key="2">
    <source>
        <dbReference type="ARBA" id="ARBA00022448"/>
    </source>
</evidence>
<feature type="domain" description="Thioredoxin" evidence="9">
    <location>
        <begin position="1"/>
        <end position="112"/>
    </location>
</feature>
<gene>
    <name evidence="10" type="primary">trxA</name>
</gene>
<dbReference type="NCBIfam" id="TIGR01068">
    <property type="entry name" value="thioredoxin"/>
    <property type="match status" value="1"/>
</dbReference>
<evidence type="ECO:0000256" key="4">
    <source>
        <dbReference type="ARBA" id="ARBA00023157"/>
    </source>
</evidence>
<evidence type="ECO:0000256" key="5">
    <source>
        <dbReference type="ARBA" id="ARBA00023284"/>
    </source>
</evidence>
<keyword evidence="10" id="KW-0150">Chloroplast</keyword>
<name>A0AA51NDR8_9FLOR</name>
<keyword evidence="10" id="KW-0934">Plastid</keyword>
<dbReference type="Pfam" id="PF00085">
    <property type="entry name" value="Thioredoxin"/>
    <property type="match status" value="1"/>
</dbReference>
<protein>
    <recommendedName>
        <fullName evidence="6">Thioredoxin</fullName>
    </recommendedName>
</protein>
<dbReference type="FunFam" id="3.40.30.10:FF:000001">
    <property type="entry name" value="Thioredoxin"/>
    <property type="match status" value="1"/>
</dbReference>
<feature type="site" description="Deprotonates C-terminal active site Cys" evidence="7">
    <location>
        <position position="30"/>
    </location>
</feature>
<comment type="similarity">
    <text evidence="6">Belongs to the thioredoxin family.</text>
</comment>
<evidence type="ECO:0000313" key="10">
    <source>
        <dbReference type="EMBL" id="WMP11678.1"/>
    </source>
</evidence>
<keyword evidence="4 8" id="KW-1015">Disulfide bond</keyword>
<dbReference type="GO" id="GO:0005737">
    <property type="term" value="C:cytoplasm"/>
    <property type="evidence" value="ECO:0007669"/>
    <property type="project" value="TreeGrafter"/>
</dbReference>
<dbReference type="EMBL" id="OQ908865">
    <property type="protein sequence ID" value="WMP11678.1"/>
    <property type="molecule type" value="Genomic_DNA"/>
</dbReference>
<dbReference type="PANTHER" id="PTHR45663:SF11">
    <property type="entry name" value="GEO12009P1"/>
    <property type="match status" value="1"/>
</dbReference>
<dbReference type="AlphaFoldDB" id="A0AA51NDR8"/>
<evidence type="ECO:0000256" key="1">
    <source>
        <dbReference type="ARBA" id="ARBA00003318"/>
    </source>
</evidence>
<sequence length="114" mass="12418">MEKLILSILKVVDSSFNSEVIECKSIVLVDFGATWCGPCRMIAPVINEIANEYKNVVKVVKVNTDSNPSVATEYGIRSIPTVMIFKSGVKVDTVVGAVPKSTLVNALNKYLKVK</sequence>
<dbReference type="Gene3D" id="3.40.30.10">
    <property type="entry name" value="Glutaredoxin"/>
    <property type="match status" value="1"/>
</dbReference>
<organism evidence="10">
    <name type="scientific">Laurencia sp. A25</name>
    <dbReference type="NCBI Taxonomy" id="3073061"/>
    <lineage>
        <taxon>Eukaryota</taxon>
        <taxon>Rhodophyta</taxon>
        <taxon>Florideophyceae</taxon>
        <taxon>Rhodymeniophycidae</taxon>
        <taxon>Ceramiales</taxon>
        <taxon>Rhodomelaceae</taxon>
        <taxon>Laurencieae</taxon>
        <taxon>Laurencia</taxon>
    </lineage>
</organism>
<feature type="site" description="Contributes to redox potential value" evidence="7">
    <location>
        <position position="37"/>
    </location>
</feature>
<keyword evidence="2" id="KW-0813">Transport</keyword>
<evidence type="ECO:0000256" key="6">
    <source>
        <dbReference type="PIRNR" id="PIRNR000077"/>
    </source>
</evidence>
<dbReference type="InterPro" id="IPR036249">
    <property type="entry name" value="Thioredoxin-like_sf"/>
</dbReference>
<comment type="function">
    <text evidence="1">Participates in various redox reactions through the reversible oxidation of its active center dithiol to a disulfide and catalyzes dithiol-disulfide exchange reactions.</text>
</comment>
<keyword evidence="3" id="KW-0249">Electron transport</keyword>
<geneLocation type="chloroplast" evidence="10"/>
<dbReference type="CDD" id="cd02947">
    <property type="entry name" value="TRX_family"/>
    <property type="match status" value="1"/>
</dbReference>
<reference evidence="10" key="1">
    <citation type="journal article" date="2023" name="J. Phycol.">
        <title>Gene-rich plastid genomes of two parasitic red algal species, Laurencia australis and L. verruciformis (Rhodomelaceae, Ceramiales), and a taxonomic revision of Janczewskia.</title>
        <authorList>
            <person name="Preuss M."/>
            <person name="Diaz-Tapia P."/>
            <person name="Verbruggen H."/>
            <person name="Zuccarello G.C."/>
        </authorList>
    </citation>
    <scope>NUCLEOTIDE SEQUENCE</scope>
    <source>
        <strain evidence="10">B1H</strain>
    </source>
</reference>
<keyword evidence="5 8" id="KW-0676">Redox-active center</keyword>
<dbReference type="GO" id="GO:0015035">
    <property type="term" value="F:protein-disulfide reductase activity"/>
    <property type="evidence" value="ECO:0007669"/>
    <property type="project" value="InterPro"/>
</dbReference>
<feature type="active site" description="Nucleophile" evidence="7">
    <location>
        <position position="36"/>
    </location>
</feature>
<dbReference type="PROSITE" id="PS51352">
    <property type="entry name" value="THIOREDOXIN_2"/>
    <property type="match status" value="1"/>
</dbReference>
<dbReference type="SUPFAM" id="SSF52833">
    <property type="entry name" value="Thioredoxin-like"/>
    <property type="match status" value="1"/>
</dbReference>